<feature type="compositionally biased region" description="Polar residues" evidence="2">
    <location>
        <begin position="285"/>
        <end position="299"/>
    </location>
</feature>
<feature type="region of interest" description="Disordered" evidence="2">
    <location>
        <begin position="887"/>
        <end position="950"/>
    </location>
</feature>
<feature type="compositionally biased region" description="Polar residues" evidence="2">
    <location>
        <begin position="312"/>
        <end position="327"/>
    </location>
</feature>
<feature type="compositionally biased region" description="Basic and acidic residues" evidence="2">
    <location>
        <begin position="329"/>
        <end position="353"/>
    </location>
</feature>
<feature type="compositionally biased region" description="Polar residues" evidence="2">
    <location>
        <begin position="748"/>
        <end position="765"/>
    </location>
</feature>
<feature type="compositionally biased region" description="Polar residues" evidence="2">
    <location>
        <begin position="831"/>
        <end position="841"/>
    </location>
</feature>
<feature type="region of interest" description="Disordered" evidence="2">
    <location>
        <begin position="24"/>
        <end position="130"/>
    </location>
</feature>
<feature type="compositionally biased region" description="Basic and acidic residues" evidence="2">
    <location>
        <begin position="105"/>
        <end position="119"/>
    </location>
</feature>
<feature type="coiled-coil region" evidence="1">
    <location>
        <begin position="223"/>
        <end position="257"/>
    </location>
</feature>
<dbReference type="AlphaFoldDB" id="A0A8T0I6K4"/>
<evidence type="ECO:0000256" key="1">
    <source>
        <dbReference type="SAM" id="Coils"/>
    </source>
</evidence>
<name>A0A8T0I6K4_CERPU</name>
<feature type="compositionally biased region" description="Basic and acidic residues" evidence="2">
    <location>
        <begin position="369"/>
        <end position="380"/>
    </location>
</feature>
<comment type="caution">
    <text evidence="3">The sequence shown here is derived from an EMBL/GenBank/DDBJ whole genome shotgun (WGS) entry which is preliminary data.</text>
</comment>
<organism evidence="3 4">
    <name type="scientific">Ceratodon purpureus</name>
    <name type="common">Fire moss</name>
    <name type="synonym">Dicranum purpureum</name>
    <dbReference type="NCBI Taxonomy" id="3225"/>
    <lineage>
        <taxon>Eukaryota</taxon>
        <taxon>Viridiplantae</taxon>
        <taxon>Streptophyta</taxon>
        <taxon>Embryophyta</taxon>
        <taxon>Bryophyta</taxon>
        <taxon>Bryophytina</taxon>
        <taxon>Bryopsida</taxon>
        <taxon>Dicranidae</taxon>
        <taxon>Pseudoditrichales</taxon>
        <taxon>Ditrichaceae</taxon>
        <taxon>Ceratodon</taxon>
    </lineage>
</organism>
<dbReference type="PANTHER" id="PTHR33701">
    <property type="entry name" value="TRANSMEMBRANE PROTEIN"/>
    <property type="match status" value="1"/>
</dbReference>
<feature type="compositionally biased region" description="Polar residues" evidence="2">
    <location>
        <begin position="887"/>
        <end position="906"/>
    </location>
</feature>
<dbReference type="EMBL" id="CM026424">
    <property type="protein sequence ID" value="KAG0578148.1"/>
    <property type="molecule type" value="Genomic_DNA"/>
</dbReference>
<dbReference type="Proteomes" id="UP000822688">
    <property type="component" value="Chromosome 4"/>
</dbReference>
<feature type="compositionally biased region" description="Polar residues" evidence="2">
    <location>
        <begin position="24"/>
        <end position="46"/>
    </location>
</feature>
<feature type="compositionally biased region" description="Basic and acidic residues" evidence="2">
    <location>
        <begin position="185"/>
        <end position="200"/>
    </location>
</feature>
<dbReference type="PANTHER" id="PTHR33701:SF2">
    <property type="entry name" value="TRANSMEMBRANE PROTEIN"/>
    <property type="match status" value="1"/>
</dbReference>
<proteinExistence type="predicted"/>
<feature type="compositionally biased region" description="Basic and acidic residues" evidence="2">
    <location>
        <begin position="694"/>
        <end position="712"/>
    </location>
</feature>
<evidence type="ECO:0000313" key="4">
    <source>
        <dbReference type="Proteomes" id="UP000822688"/>
    </source>
</evidence>
<feature type="region of interest" description="Disordered" evidence="2">
    <location>
        <begin position="264"/>
        <end position="380"/>
    </location>
</feature>
<feature type="compositionally biased region" description="Basic and acidic residues" evidence="2">
    <location>
        <begin position="675"/>
        <end position="686"/>
    </location>
</feature>
<feature type="region of interest" description="Disordered" evidence="2">
    <location>
        <begin position="172"/>
        <end position="203"/>
    </location>
</feature>
<sequence>MRREEPPEDRKLLAVKSWFTRSLSSISSQNGSVENTLDGNSSSISMSKEGVVESGPGFTPLRQLSMRRSRPSGEIEKESGAGSPCMTPRNITPLTPLTPLRWKSNPREQEEEKAMERSRLGSAVSNGMPHEEYLGGKLVANNEKEERLAEGQQEGAPAAEFAALDRTKSVDELSTKAQAGNIDEIVSHEFPEGPDRKPTSGDDVMTMTIEFLRARLLSERSASKAAKSRVQQLATKVFELEQKLDHAIEDRKKAELAAHEALAKFKLAENSNQMTDRTSGEVSDRSISNSTKGSPLSRSRTGREDTKYLLQEMSSNEDLSRTNSYGSSVEDRDSSTKKQLPEIVSKIEGHRAESGLPGVRPSLQNTSERNQESPQKQDSRAAIESRLRNMWNKISEEMAALAEERSEEDAVREELMSWMGQVPTVLQDIIPRPLPQILQDNGQLQTNPKRTALLQEQFAAQETVQQEWERNYHESRRKLEQLKGNDRKADRSPNGRLEHQHADHLHGPNGIADGSSFLGSHHARIAKSKSALDLPAKPNGYNSETNSSYHEGPHIESDSWNRDRSRRQGSDSRQQNLPAHGLMLLEHTHLNHSRVHRDRSAAPLTLQEAGPEAWSDRQVDQEAGVYYQDTDNRSEWACVEGGRPDRAQWPSNRSAEDGFRNPQPDFRAGQPTWDDGDRRNSGRDQEAQPGYGDDIGRLERESYYRDSEREEPYNSSQPESTPKHRHRRSRSDNSDWPAVEEYGMPNQIPEQSPSPGLGRRQQSYTGFPAGMTSDVSRSLSSRDKAPGIGANGDPRFIDERMYGTNVRGHRRESYPASKADHVSGPPYSTHPGRNSYSNAEPTLTLGYGPAYDAPREGSPVQQSPKAGINKNISDVLRALQMAKANIQNGGAGSQEQRFSGEQSSLKTGYGMDPPAQYMQAPRQPTPEHLRYFESQAPLSKPSRPVSHDARYDRYDADFGRERYQPEGDAINGTNANSSYVDQLNVGKGIQFFFP</sequence>
<gene>
    <name evidence="3" type="ORF">KC19_4G001600</name>
</gene>
<feature type="compositionally biased region" description="Polar residues" evidence="2">
    <location>
        <begin position="540"/>
        <end position="549"/>
    </location>
</feature>
<accession>A0A8T0I6K4</accession>
<reference evidence="3" key="1">
    <citation type="submission" date="2020-06" db="EMBL/GenBank/DDBJ databases">
        <title>WGS assembly of Ceratodon purpureus strain R40.</title>
        <authorList>
            <person name="Carey S.B."/>
            <person name="Jenkins J."/>
            <person name="Shu S."/>
            <person name="Lovell J.T."/>
            <person name="Sreedasyam A."/>
            <person name="Maumus F."/>
            <person name="Tiley G.P."/>
            <person name="Fernandez-Pozo N."/>
            <person name="Barry K."/>
            <person name="Chen C."/>
            <person name="Wang M."/>
            <person name="Lipzen A."/>
            <person name="Daum C."/>
            <person name="Saski C.A."/>
            <person name="Payton A.C."/>
            <person name="Mcbreen J.C."/>
            <person name="Conrad R.E."/>
            <person name="Kollar L.M."/>
            <person name="Olsson S."/>
            <person name="Huttunen S."/>
            <person name="Landis J.B."/>
            <person name="Wickett N.J."/>
            <person name="Johnson M.G."/>
            <person name="Rensing S.A."/>
            <person name="Grimwood J."/>
            <person name="Schmutz J."/>
            <person name="Mcdaniel S.F."/>
        </authorList>
    </citation>
    <scope>NUCLEOTIDE SEQUENCE</scope>
    <source>
        <strain evidence="3">R40</strain>
    </source>
</reference>
<feature type="compositionally biased region" description="Basic and acidic residues" evidence="2">
    <location>
        <begin position="551"/>
        <end position="570"/>
    </location>
</feature>
<feature type="region of interest" description="Disordered" evidence="2">
    <location>
        <begin position="637"/>
        <end position="866"/>
    </location>
</feature>
<feature type="compositionally biased region" description="Low complexity" evidence="2">
    <location>
        <begin position="150"/>
        <end position="162"/>
    </location>
</feature>
<protein>
    <submittedName>
        <fullName evidence="3">Uncharacterized protein</fullName>
    </submittedName>
</protein>
<evidence type="ECO:0000313" key="3">
    <source>
        <dbReference type="EMBL" id="KAG0578148.1"/>
    </source>
</evidence>
<feature type="compositionally biased region" description="Basic and acidic residues" evidence="2">
    <location>
        <begin position="476"/>
        <end position="506"/>
    </location>
</feature>
<keyword evidence="4" id="KW-1185">Reference proteome</keyword>
<feature type="region of interest" description="Disordered" evidence="2">
    <location>
        <begin position="529"/>
        <end position="577"/>
    </location>
</feature>
<evidence type="ECO:0000256" key="2">
    <source>
        <dbReference type="SAM" id="MobiDB-lite"/>
    </source>
</evidence>
<feature type="region of interest" description="Disordered" evidence="2">
    <location>
        <begin position="143"/>
        <end position="162"/>
    </location>
</feature>
<keyword evidence="1" id="KW-0175">Coiled coil</keyword>
<feature type="region of interest" description="Disordered" evidence="2">
    <location>
        <begin position="476"/>
        <end position="517"/>
    </location>
</feature>